<dbReference type="InterPro" id="IPR013780">
    <property type="entry name" value="Glyco_hydro_b"/>
</dbReference>
<dbReference type="Gene3D" id="3.20.20.80">
    <property type="entry name" value="Glycosidases"/>
    <property type="match status" value="1"/>
</dbReference>
<dbReference type="InterPro" id="IPR017853">
    <property type="entry name" value="GH"/>
</dbReference>
<dbReference type="InterPro" id="IPR026444">
    <property type="entry name" value="Secre_tail"/>
</dbReference>
<accession>A0A7V4TZS4</accession>
<dbReference type="Proteomes" id="UP000885779">
    <property type="component" value="Unassembled WGS sequence"/>
</dbReference>
<feature type="signal peptide" evidence="1">
    <location>
        <begin position="1"/>
        <end position="24"/>
    </location>
</feature>
<dbReference type="InterPro" id="IPR006047">
    <property type="entry name" value="GH13_cat_dom"/>
</dbReference>
<evidence type="ECO:0000259" key="2">
    <source>
        <dbReference type="SMART" id="SM00642"/>
    </source>
</evidence>
<dbReference type="GO" id="GO:0005975">
    <property type="term" value="P:carbohydrate metabolic process"/>
    <property type="evidence" value="ECO:0007669"/>
    <property type="project" value="InterPro"/>
</dbReference>
<sequence>MICKMRKATVFFSIVLFLISAAFANPWNGKVVLQGFWWDYWNDNYPNNWATYLAMLAPRLRDMGIDAVWIPPAVKNHTTDSNGYAPFDHYDLGDKYQKFNLRTRVGDKDEYLRLVAVLHANGIEVIQDVVWNHLANAGTSNGEGGEDPEAWSNKFKNFRYVCYKTPAYSSSAENYLAREGRFPKNWQNFHPNPDHNTESDDWTRGDWGPDICYYQNAYGQSSNATYNPTQSADYMRNGMRTWNIWMRKQTGIDGYRIDAAKHFPYWATKDFLWNLAYDAGWASGGETMFAAGEYVGSKEEMDQWVDDVNNSDGFTDVVGTFDFSLRQAIHDMVYGFDAYDLGSIPGAQQNRRNRTVPFVNSHDTFRPILDADGNYSDWDTGNEIGGHVDPREPRIEAAYAIAFAVDGSPSVFFEDLFDIGTNGNRWNHNPEDETELPARDFLVNLIWCHQKLNFKDGAYLVRWQAQDLLVIERSGKALIGINDNWSTAQTATVQTDFGPNVRLTDYSGANSDDIWTDSQGRATIWVPPCDGSNIRRGYAVWGPAGISGGFNPAKRTTTQEWEMADDLGDRHPNSLKQGGQLPANSTDLRTVCKIWGAPFEPIRIETYPEKENEAYTVELYSNDGTFLVDHTVSGASSLEFTPNNQNWLVIKVRNTDTTASGQKLWVKVTYTGPQTLVLDDPPLGLGRNSQNFRPESFRLYGNFPNPFNPATTIYFNLPGAGKVRLKIFTINGQKVFEDQKYFHSGGKKSWPIRLQGAALSAASGMYIYRIEQTPGGKSVSGKMVYIR</sequence>
<dbReference type="GO" id="GO:0004553">
    <property type="term" value="F:hydrolase activity, hydrolyzing O-glycosyl compounds"/>
    <property type="evidence" value="ECO:0007669"/>
    <property type="project" value="InterPro"/>
</dbReference>
<dbReference type="Gene3D" id="2.60.40.1180">
    <property type="entry name" value="Golgi alpha-mannosidase II"/>
    <property type="match status" value="1"/>
</dbReference>
<comment type="caution">
    <text evidence="3">The sequence shown here is derived from an EMBL/GenBank/DDBJ whole genome shotgun (WGS) entry which is preliminary data.</text>
</comment>
<feature type="domain" description="Glycosyl hydrolase family 13 catalytic" evidence="2">
    <location>
        <begin position="30"/>
        <end position="449"/>
    </location>
</feature>
<name>A0A7V4TZS4_CALAY</name>
<keyword evidence="1" id="KW-0732">Signal</keyword>
<feature type="chain" id="PRO_5031226530" evidence="1">
    <location>
        <begin position="25"/>
        <end position="787"/>
    </location>
</feature>
<organism evidence="3">
    <name type="scientific">Caldithrix abyssi</name>
    <dbReference type="NCBI Taxonomy" id="187145"/>
    <lineage>
        <taxon>Bacteria</taxon>
        <taxon>Pseudomonadati</taxon>
        <taxon>Calditrichota</taxon>
        <taxon>Calditrichia</taxon>
        <taxon>Calditrichales</taxon>
        <taxon>Calditrichaceae</taxon>
        <taxon>Caldithrix</taxon>
    </lineage>
</organism>
<proteinExistence type="predicted"/>
<dbReference type="SUPFAM" id="SSF51445">
    <property type="entry name" value="(Trans)glycosidases"/>
    <property type="match status" value="1"/>
</dbReference>
<dbReference type="Pfam" id="PF00128">
    <property type="entry name" value="Alpha-amylase"/>
    <property type="match status" value="1"/>
</dbReference>
<dbReference type="SMART" id="SM00642">
    <property type="entry name" value="Aamy"/>
    <property type="match status" value="1"/>
</dbReference>
<evidence type="ECO:0000256" key="1">
    <source>
        <dbReference type="SAM" id="SignalP"/>
    </source>
</evidence>
<dbReference type="NCBIfam" id="TIGR04183">
    <property type="entry name" value="Por_Secre_tail"/>
    <property type="match status" value="1"/>
</dbReference>
<reference evidence="3" key="1">
    <citation type="journal article" date="2020" name="mSystems">
        <title>Genome- and Community-Level Interaction Insights into Carbon Utilization and Element Cycling Functions of Hydrothermarchaeota in Hydrothermal Sediment.</title>
        <authorList>
            <person name="Zhou Z."/>
            <person name="Liu Y."/>
            <person name="Xu W."/>
            <person name="Pan J."/>
            <person name="Luo Z.H."/>
            <person name="Li M."/>
        </authorList>
    </citation>
    <scope>NUCLEOTIDE SEQUENCE [LARGE SCALE GENOMIC DNA]</scope>
    <source>
        <strain evidence="3">HyVt-577</strain>
    </source>
</reference>
<gene>
    <name evidence="3" type="ORF">ENK44_02975</name>
</gene>
<protein>
    <submittedName>
        <fullName evidence="3">DUF1939 domain-containing protein</fullName>
    </submittedName>
</protein>
<evidence type="ECO:0000313" key="3">
    <source>
        <dbReference type="EMBL" id="HGY54642.1"/>
    </source>
</evidence>
<dbReference type="AlphaFoldDB" id="A0A7V4TZS4"/>
<dbReference type="Pfam" id="PF09154">
    <property type="entry name" value="Alpha-amy_C_pro"/>
    <property type="match status" value="1"/>
</dbReference>
<dbReference type="PANTHER" id="PTHR43447">
    <property type="entry name" value="ALPHA-AMYLASE"/>
    <property type="match status" value="1"/>
</dbReference>
<dbReference type="InterPro" id="IPR015237">
    <property type="entry name" value="Alpha-amylase_C_pro"/>
</dbReference>
<dbReference type="EMBL" id="DRQG01000024">
    <property type="protein sequence ID" value="HGY54642.1"/>
    <property type="molecule type" value="Genomic_DNA"/>
</dbReference>